<dbReference type="GO" id="GO:0019265">
    <property type="term" value="P:glycine biosynthetic process, by transamination of glyoxylate"/>
    <property type="evidence" value="ECO:0007669"/>
    <property type="project" value="TreeGrafter"/>
</dbReference>
<dbReference type="GO" id="GO:0004760">
    <property type="term" value="F:L-serine-pyruvate transaminase activity"/>
    <property type="evidence" value="ECO:0007669"/>
    <property type="project" value="TreeGrafter"/>
</dbReference>
<keyword evidence="2" id="KW-0663">Pyridoxal phosphate</keyword>
<reference evidence="4" key="1">
    <citation type="journal article" date="2015" name="Nature">
        <title>Complex archaea that bridge the gap between prokaryotes and eukaryotes.</title>
        <authorList>
            <person name="Spang A."/>
            <person name="Saw J.H."/>
            <person name="Jorgensen S.L."/>
            <person name="Zaremba-Niedzwiedzka K."/>
            <person name="Martijn J."/>
            <person name="Lind A.E."/>
            <person name="van Eijk R."/>
            <person name="Schleper C."/>
            <person name="Guy L."/>
            <person name="Ettema T.J."/>
        </authorList>
    </citation>
    <scope>NUCLEOTIDE SEQUENCE</scope>
</reference>
<sequence>MQKEKLLMIPGSRPVHPRIRNSLSPPTVSHASPVLLEELKEALADLKKIVFCKKDEAFIVAGAGILAMEAAILNTVEK</sequence>
<dbReference type="Gene3D" id="3.40.640.10">
    <property type="entry name" value="Type I PLP-dependent aspartate aminotransferase-like (Major domain)"/>
    <property type="match status" value="1"/>
</dbReference>
<organism evidence="4">
    <name type="scientific">marine sediment metagenome</name>
    <dbReference type="NCBI Taxonomy" id="412755"/>
    <lineage>
        <taxon>unclassified sequences</taxon>
        <taxon>metagenomes</taxon>
        <taxon>ecological metagenomes</taxon>
    </lineage>
</organism>
<dbReference type="EMBL" id="LAZR01001726">
    <property type="protein sequence ID" value="KKN40081.1"/>
    <property type="molecule type" value="Genomic_DNA"/>
</dbReference>
<gene>
    <name evidence="4" type="ORF">LCGC14_0736910</name>
</gene>
<evidence type="ECO:0000313" key="4">
    <source>
        <dbReference type="EMBL" id="KKN40081.1"/>
    </source>
</evidence>
<dbReference type="InterPro" id="IPR015424">
    <property type="entry name" value="PyrdxlP-dep_Trfase"/>
</dbReference>
<dbReference type="InterPro" id="IPR015421">
    <property type="entry name" value="PyrdxlP-dep_Trfase_major"/>
</dbReference>
<dbReference type="GO" id="GO:0008453">
    <property type="term" value="F:alanine-glyoxylate transaminase activity"/>
    <property type="evidence" value="ECO:0007669"/>
    <property type="project" value="TreeGrafter"/>
</dbReference>
<feature type="region of interest" description="Disordered" evidence="3">
    <location>
        <begin position="9"/>
        <end position="29"/>
    </location>
</feature>
<comment type="caution">
    <text evidence="4">The sequence shown here is derived from an EMBL/GenBank/DDBJ whole genome shotgun (WGS) entry which is preliminary data.</text>
</comment>
<dbReference type="SUPFAM" id="SSF53383">
    <property type="entry name" value="PLP-dependent transferases"/>
    <property type="match status" value="1"/>
</dbReference>
<dbReference type="PANTHER" id="PTHR21152">
    <property type="entry name" value="AMINOTRANSFERASE CLASS V"/>
    <property type="match status" value="1"/>
</dbReference>
<dbReference type="Gene3D" id="3.90.1150.10">
    <property type="entry name" value="Aspartate Aminotransferase, domain 1"/>
    <property type="match status" value="1"/>
</dbReference>
<name>A0A0F9SST3_9ZZZZ</name>
<evidence type="ECO:0008006" key="5">
    <source>
        <dbReference type="Google" id="ProtNLM"/>
    </source>
</evidence>
<accession>A0A0F9SST3</accession>
<protein>
    <recommendedName>
        <fullName evidence="5">Aminotransferase class V domain-containing protein</fullName>
    </recommendedName>
</protein>
<evidence type="ECO:0000256" key="3">
    <source>
        <dbReference type="SAM" id="MobiDB-lite"/>
    </source>
</evidence>
<dbReference type="InterPro" id="IPR015422">
    <property type="entry name" value="PyrdxlP-dep_Trfase_small"/>
</dbReference>
<comment type="cofactor">
    <cofactor evidence="1">
        <name>pyridoxal 5'-phosphate</name>
        <dbReference type="ChEBI" id="CHEBI:597326"/>
    </cofactor>
</comment>
<evidence type="ECO:0000256" key="2">
    <source>
        <dbReference type="ARBA" id="ARBA00022898"/>
    </source>
</evidence>
<proteinExistence type="predicted"/>
<dbReference type="GO" id="GO:0005777">
    <property type="term" value="C:peroxisome"/>
    <property type="evidence" value="ECO:0007669"/>
    <property type="project" value="TreeGrafter"/>
</dbReference>
<evidence type="ECO:0000256" key="1">
    <source>
        <dbReference type="ARBA" id="ARBA00001933"/>
    </source>
</evidence>
<dbReference type="PANTHER" id="PTHR21152:SF40">
    <property type="entry name" value="ALANINE--GLYOXYLATE AMINOTRANSFERASE"/>
    <property type="match status" value="1"/>
</dbReference>
<dbReference type="AlphaFoldDB" id="A0A0F9SST3"/>